<feature type="compositionally biased region" description="Low complexity" evidence="3">
    <location>
        <begin position="1150"/>
        <end position="1167"/>
    </location>
</feature>
<feature type="compositionally biased region" description="Polar residues" evidence="3">
    <location>
        <begin position="674"/>
        <end position="693"/>
    </location>
</feature>
<evidence type="ECO:0000256" key="1">
    <source>
        <dbReference type="ARBA" id="ARBA00000707"/>
    </source>
</evidence>
<feature type="compositionally biased region" description="Basic and acidic residues" evidence="3">
    <location>
        <begin position="883"/>
        <end position="895"/>
    </location>
</feature>
<proteinExistence type="predicted"/>
<reference evidence="5" key="1">
    <citation type="submission" date="2022-11" db="EMBL/GenBank/DDBJ databases">
        <title>Centuries of genome instability and evolution in soft-shell clam transmissible cancer (bioRxiv).</title>
        <authorList>
            <person name="Hart S.F.M."/>
            <person name="Yonemitsu M.A."/>
            <person name="Giersch R.M."/>
            <person name="Beal B.F."/>
            <person name="Arriagada G."/>
            <person name="Davis B.W."/>
            <person name="Ostrander E.A."/>
            <person name="Goff S.P."/>
            <person name="Metzger M.J."/>
        </authorList>
    </citation>
    <scope>NUCLEOTIDE SEQUENCE</scope>
    <source>
        <strain evidence="5">MELC-2E11</strain>
        <tissue evidence="5">Siphon/mantle</tissue>
    </source>
</reference>
<feature type="region of interest" description="Disordered" evidence="3">
    <location>
        <begin position="674"/>
        <end position="699"/>
    </location>
</feature>
<name>A0ABY7DGN4_MYAAR</name>
<feature type="compositionally biased region" description="Polar residues" evidence="3">
    <location>
        <begin position="916"/>
        <end position="937"/>
    </location>
</feature>
<dbReference type="SUPFAM" id="SSF54001">
    <property type="entry name" value="Cysteine proteinases"/>
    <property type="match status" value="1"/>
</dbReference>
<feature type="compositionally biased region" description="Polar residues" evidence="3">
    <location>
        <begin position="857"/>
        <end position="873"/>
    </location>
</feature>
<keyword evidence="6" id="KW-1185">Reference proteome</keyword>
<feature type="region of interest" description="Disordered" evidence="3">
    <location>
        <begin position="774"/>
        <end position="937"/>
    </location>
</feature>
<dbReference type="EMBL" id="CP111013">
    <property type="protein sequence ID" value="WAQ96098.1"/>
    <property type="molecule type" value="Genomic_DNA"/>
</dbReference>
<feature type="compositionally biased region" description="Polar residues" evidence="3">
    <location>
        <begin position="986"/>
        <end position="1011"/>
    </location>
</feature>
<feature type="region of interest" description="Disordered" evidence="3">
    <location>
        <begin position="728"/>
        <end position="749"/>
    </location>
</feature>
<dbReference type="InterPro" id="IPR050185">
    <property type="entry name" value="Ub_carboxyl-term_hydrolase"/>
</dbReference>
<dbReference type="Pfam" id="PF00443">
    <property type="entry name" value="UCH"/>
    <property type="match status" value="1"/>
</dbReference>
<evidence type="ECO:0000313" key="6">
    <source>
        <dbReference type="Proteomes" id="UP001164746"/>
    </source>
</evidence>
<protein>
    <recommendedName>
        <fullName evidence="2">ubiquitinyl hydrolase 1</fullName>
        <ecNumber evidence="2">3.4.19.12</ecNumber>
    </recommendedName>
</protein>
<evidence type="ECO:0000259" key="4">
    <source>
        <dbReference type="PROSITE" id="PS50235"/>
    </source>
</evidence>
<evidence type="ECO:0000313" key="5">
    <source>
        <dbReference type="EMBL" id="WAQ96098.1"/>
    </source>
</evidence>
<evidence type="ECO:0000256" key="2">
    <source>
        <dbReference type="ARBA" id="ARBA00012759"/>
    </source>
</evidence>
<dbReference type="EC" id="3.4.19.12" evidence="2"/>
<organism evidence="5 6">
    <name type="scientific">Mya arenaria</name>
    <name type="common">Soft-shell clam</name>
    <dbReference type="NCBI Taxonomy" id="6604"/>
    <lineage>
        <taxon>Eukaryota</taxon>
        <taxon>Metazoa</taxon>
        <taxon>Spiralia</taxon>
        <taxon>Lophotrochozoa</taxon>
        <taxon>Mollusca</taxon>
        <taxon>Bivalvia</taxon>
        <taxon>Autobranchia</taxon>
        <taxon>Heteroconchia</taxon>
        <taxon>Euheterodonta</taxon>
        <taxon>Imparidentia</taxon>
        <taxon>Neoheterodontei</taxon>
        <taxon>Myida</taxon>
        <taxon>Myoidea</taxon>
        <taxon>Myidae</taxon>
        <taxon>Mya</taxon>
    </lineage>
</organism>
<feature type="compositionally biased region" description="Basic and acidic residues" evidence="3">
    <location>
        <begin position="820"/>
        <end position="832"/>
    </location>
</feature>
<dbReference type="InterPro" id="IPR028889">
    <property type="entry name" value="USP"/>
</dbReference>
<sequence>MVIVPQLASLLNNPMTGYNQTHWIVPHGLPHCPTGLGVPTQFGEGPVRNCMAESQVLFLSSPIPAKSYSSTVLFLPSPIQAKSYSSQVLLLQRPIPAKSYSIQSFSCQVLLQPSPIPVKSYSSQVLLLPRPFPAKSYSCQALLQPILFLPSPIPRSANEQVWNGVEADLKGGLTPTSLQKQEISNLRSESCHQYVLNKKSREYPSSMPVSSQSHMTQQALLPKWKTTPGAIGIFNHGNTCFMNTILQCLSNADVFSEYFVQRKYKDVFNNKGLKKLVGNVKGEVSDQLGNLLESLWSGAYTAEVSGNFKSIVSKYNAQYKGAAQHDAQEFLLWLLDRVNEEIHQSGKKKAKDLPAKSKKEKIETSIQSNNPEAVLTAACGFEIFNRFQALYQSSLTCPNCKKFSNTYESYLCLSIPVPQKSTRPVFATVVYLDDNPKQLKIAVEMNVMDTVMDLREKLAHELYVTPKRLVLCQLSDAGFGNTFGDDQPLTDIHESENVYVFETHPFSDINKTPEGDLIQILLHFERAIFDIRVVESGPSDCYLATNVEMPLYTQDIDRAMATYREDYGSSHVKFVVEWDTATKQRIVDNDKDVVDEHSSVHKARLSLTQPSSVSLDDCLRLFTKEEKCGLRKNKVNVLVNFPHDLDMTPHLLLETPGCHDDDVTNHVNEPPLSVATSKSSVSEGKKVTQNSSFEGRKGAYSSNEVWNGERVQDYSDLLVNKVKLSENEKRDGAVSHVRSKSEAPLDRHSQVLLNEEASLIEELRREITPRKEKQYQDAEYYNRDSSDRWEMNSPRGHNSQRDITSPKREGMGINSPRQQPKHDTHESPKKELFPNQTPLSQNYNGDISPRITDRQRTSVVEQIIKSKNVTDKSGTLRPPPKIPPREHYRRSDSVDSSKNSHSFTSGSDGSAPPSPLDNSPTAYQPSQMAYQKVSSARPLQSNVLNNERENAIMNGTVPNNVKLKVYANPINKPSIASKPTGAQLKGSETVNSRSVNQKVTNAVAQSVNRSPDSPPYRTDMFATPQQVRKSPSPPVPARNYSTPQPVRKSYPESARSTRDPVERQYSVPSRQNTGDYDDYDGQNIGLQVQGLGLLDNQPISLPNEQLNTKSMADKPPLPRGSNPSRPVTAVASVSQEYKVQGQRRPTSAVGSSSRGQSSSSRPLNVQESRGERSSGSESESRRSRGRQEVRSRERHEVKMRNRSAERQSDVARRSVRSRPERPLSYHHSTHPEMIDDYYLSQPIDDEPTNFERTSYYATIRQPRADTGYLSSTDYLVDGRSDHSRYQLQQPSNIVTTTAQQPRSRAPIGYNPALYQDRGYDLPRYQPHLHMERSLQRLALKEKEMHRHKVKAECLKESSV</sequence>
<gene>
    <name evidence="5" type="ORF">MAR_028788</name>
</gene>
<feature type="compositionally biased region" description="Polar residues" evidence="3">
    <location>
        <begin position="1097"/>
        <end position="1110"/>
    </location>
</feature>
<dbReference type="InterPro" id="IPR001394">
    <property type="entry name" value="Peptidase_C19_UCH"/>
</dbReference>
<comment type="catalytic activity">
    <reaction evidence="1">
        <text>Thiol-dependent hydrolysis of ester, thioester, amide, peptide and isopeptide bonds formed by the C-terminal Gly of ubiquitin (a 76-residue protein attached to proteins as an intracellular targeting signal).</text>
        <dbReference type="EC" id="3.4.19.12"/>
    </reaction>
</comment>
<evidence type="ECO:0000256" key="3">
    <source>
        <dbReference type="SAM" id="MobiDB-lite"/>
    </source>
</evidence>
<dbReference type="PANTHER" id="PTHR21646:SF14">
    <property type="entry name" value="FI05488P"/>
    <property type="match status" value="1"/>
</dbReference>
<accession>A0ABY7DGN4</accession>
<dbReference type="PANTHER" id="PTHR21646">
    <property type="entry name" value="UBIQUITIN CARBOXYL-TERMINAL HYDROLASE"/>
    <property type="match status" value="1"/>
</dbReference>
<feature type="region of interest" description="Disordered" evidence="3">
    <location>
        <begin position="971"/>
        <end position="1083"/>
    </location>
</feature>
<dbReference type="InterPro" id="IPR038765">
    <property type="entry name" value="Papain-like_cys_pep_sf"/>
</dbReference>
<feature type="compositionally biased region" description="Polar residues" evidence="3">
    <location>
        <begin position="1121"/>
        <end position="1149"/>
    </location>
</feature>
<dbReference type="Proteomes" id="UP001164746">
    <property type="component" value="Chromosome 2"/>
</dbReference>
<feature type="domain" description="USP" evidence="4">
    <location>
        <begin position="231"/>
        <end position="555"/>
    </location>
</feature>
<feature type="compositionally biased region" description="Polar residues" evidence="3">
    <location>
        <begin position="834"/>
        <end position="845"/>
    </location>
</feature>
<dbReference type="PROSITE" id="PS50235">
    <property type="entry name" value="USP_3"/>
    <property type="match status" value="1"/>
</dbReference>
<feature type="compositionally biased region" description="Basic and acidic residues" evidence="3">
    <location>
        <begin position="774"/>
        <end position="790"/>
    </location>
</feature>
<feature type="compositionally biased region" description="Basic and acidic residues" evidence="3">
    <location>
        <begin position="1168"/>
        <end position="1229"/>
    </location>
</feature>
<feature type="region of interest" description="Disordered" evidence="3">
    <location>
        <begin position="1096"/>
        <end position="1229"/>
    </location>
</feature>
<dbReference type="Gene3D" id="3.90.70.10">
    <property type="entry name" value="Cysteine proteinases"/>
    <property type="match status" value="1"/>
</dbReference>